<evidence type="ECO:0000313" key="2">
    <source>
        <dbReference type="EMBL" id="KAJ1359705.1"/>
    </source>
</evidence>
<dbReference type="EMBL" id="JAHQIW010003676">
    <property type="protein sequence ID" value="KAJ1359705.1"/>
    <property type="molecule type" value="Genomic_DNA"/>
</dbReference>
<evidence type="ECO:0000256" key="1">
    <source>
        <dbReference type="SAM" id="MobiDB-lite"/>
    </source>
</evidence>
<feature type="region of interest" description="Disordered" evidence="1">
    <location>
        <begin position="24"/>
        <end position="57"/>
    </location>
</feature>
<sequence>MEELDICGDEKGDEWEETVSLLQDVRQKGVKKPRKNPRKQSEAQDNRRAQRLESDIAEPVERLILEACRGSTRPGPRSEQTLCSKPQDSPSASSQDSFGKAVMVRIWENFEAVMHFELVPNGRAFNVEPSASKWTEATVC</sequence>
<feature type="compositionally biased region" description="Low complexity" evidence="1">
    <location>
        <begin position="84"/>
        <end position="97"/>
    </location>
</feature>
<organism evidence="2 3">
    <name type="scientific">Parelaphostrongylus tenuis</name>
    <name type="common">Meningeal worm</name>
    <dbReference type="NCBI Taxonomy" id="148309"/>
    <lineage>
        <taxon>Eukaryota</taxon>
        <taxon>Metazoa</taxon>
        <taxon>Ecdysozoa</taxon>
        <taxon>Nematoda</taxon>
        <taxon>Chromadorea</taxon>
        <taxon>Rhabditida</taxon>
        <taxon>Rhabditina</taxon>
        <taxon>Rhabditomorpha</taxon>
        <taxon>Strongyloidea</taxon>
        <taxon>Metastrongylidae</taxon>
        <taxon>Parelaphostrongylus</taxon>
    </lineage>
</organism>
<evidence type="ECO:0000313" key="3">
    <source>
        <dbReference type="Proteomes" id="UP001196413"/>
    </source>
</evidence>
<feature type="compositionally biased region" description="Basic residues" evidence="1">
    <location>
        <begin position="28"/>
        <end position="38"/>
    </location>
</feature>
<protein>
    <submittedName>
        <fullName evidence="2">Uncharacterized protein</fullName>
    </submittedName>
</protein>
<reference evidence="2" key="1">
    <citation type="submission" date="2021-06" db="EMBL/GenBank/DDBJ databases">
        <title>Parelaphostrongylus tenuis whole genome reference sequence.</title>
        <authorList>
            <person name="Garwood T.J."/>
            <person name="Larsen P.A."/>
            <person name="Fountain-Jones N.M."/>
            <person name="Garbe J.R."/>
            <person name="Macchietto M.G."/>
            <person name="Kania S.A."/>
            <person name="Gerhold R.W."/>
            <person name="Richards J.E."/>
            <person name="Wolf T.M."/>
        </authorList>
    </citation>
    <scope>NUCLEOTIDE SEQUENCE</scope>
    <source>
        <strain evidence="2">MNPRO001-30</strain>
        <tissue evidence="2">Meninges</tissue>
    </source>
</reference>
<name>A0AAD5MK19_PARTN</name>
<dbReference type="Proteomes" id="UP001196413">
    <property type="component" value="Unassembled WGS sequence"/>
</dbReference>
<keyword evidence="3" id="KW-1185">Reference proteome</keyword>
<proteinExistence type="predicted"/>
<dbReference type="AlphaFoldDB" id="A0AAD5MK19"/>
<feature type="region of interest" description="Disordered" evidence="1">
    <location>
        <begin position="69"/>
        <end position="98"/>
    </location>
</feature>
<comment type="caution">
    <text evidence="2">The sequence shown here is derived from an EMBL/GenBank/DDBJ whole genome shotgun (WGS) entry which is preliminary data.</text>
</comment>
<gene>
    <name evidence="2" type="ORF">KIN20_018488</name>
</gene>
<accession>A0AAD5MK19</accession>
<feature type="compositionally biased region" description="Basic and acidic residues" evidence="1">
    <location>
        <begin position="39"/>
        <end position="57"/>
    </location>
</feature>